<dbReference type="InterPro" id="IPR022000">
    <property type="entry name" value="Min27-like_integrase_DNA_bind"/>
</dbReference>
<dbReference type="PANTHER" id="PTHR30349">
    <property type="entry name" value="PHAGE INTEGRASE-RELATED"/>
    <property type="match status" value="1"/>
</dbReference>
<dbReference type="Gene3D" id="1.10.443.10">
    <property type="entry name" value="Intergrase catalytic core"/>
    <property type="match status" value="1"/>
</dbReference>
<evidence type="ECO:0000256" key="4">
    <source>
        <dbReference type="PROSITE-ProRule" id="PRU01248"/>
    </source>
</evidence>
<dbReference type="CDD" id="cd01189">
    <property type="entry name" value="INT_ICEBs1_C_like"/>
    <property type="match status" value="1"/>
</dbReference>
<accession>A0ABY4WYP2</accession>
<evidence type="ECO:0000256" key="1">
    <source>
        <dbReference type="ARBA" id="ARBA00022908"/>
    </source>
</evidence>
<dbReference type="SUPFAM" id="SSF56349">
    <property type="entry name" value="DNA breaking-rejoining enzymes"/>
    <property type="match status" value="1"/>
</dbReference>
<dbReference type="InterPro" id="IPR050090">
    <property type="entry name" value="Tyrosine_recombinase_XerCD"/>
</dbReference>
<dbReference type="InterPro" id="IPR013762">
    <property type="entry name" value="Integrase-like_cat_sf"/>
</dbReference>
<feature type="domain" description="Core-binding (CB)" evidence="6">
    <location>
        <begin position="60"/>
        <end position="141"/>
    </location>
</feature>
<evidence type="ECO:0000256" key="3">
    <source>
        <dbReference type="ARBA" id="ARBA00023172"/>
    </source>
</evidence>
<keyword evidence="1" id="KW-0229">DNA integration</keyword>
<feature type="domain" description="Tyr recombinase" evidence="5">
    <location>
        <begin position="162"/>
        <end position="372"/>
    </location>
</feature>
<evidence type="ECO:0000313" key="7">
    <source>
        <dbReference type="EMBL" id="USH04091.1"/>
    </source>
</evidence>
<evidence type="ECO:0000313" key="8">
    <source>
        <dbReference type="Proteomes" id="UP001056255"/>
    </source>
</evidence>
<keyword evidence="3" id="KW-0233">DNA recombination</keyword>
<dbReference type="Gene3D" id="1.10.150.130">
    <property type="match status" value="1"/>
</dbReference>
<name>A0ABY4WYP2_9GAMM</name>
<dbReference type="InterPro" id="IPR002104">
    <property type="entry name" value="Integrase_catalytic"/>
</dbReference>
<dbReference type="Proteomes" id="UP001056255">
    <property type="component" value="Chromosome I"/>
</dbReference>
<keyword evidence="2 4" id="KW-0238">DNA-binding</keyword>
<proteinExistence type="predicted"/>
<organism evidence="7 8">
    <name type="scientific">Grimontia kaedaensis</name>
    <dbReference type="NCBI Taxonomy" id="2872157"/>
    <lineage>
        <taxon>Bacteria</taxon>
        <taxon>Pseudomonadati</taxon>
        <taxon>Pseudomonadota</taxon>
        <taxon>Gammaproteobacteria</taxon>
        <taxon>Vibrionales</taxon>
        <taxon>Vibrionaceae</taxon>
        <taxon>Grimontia</taxon>
    </lineage>
</organism>
<reference evidence="7" key="1">
    <citation type="submission" date="2021-08" db="EMBL/GenBank/DDBJ databases">
        <authorList>
            <person name="Sakaguchi M."/>
            <person name="Kikuchi T."/>
            <person name="Urbanczyk H."/>
        </authorList>
    </citation>
    <scope>NUCLEOTIDE SEQUENCE</scope>
    <source>
        <strain evidence="7">020920N</strain>
    </source>
</reference>
<sequence>MYRGERCRESLGCPDTPKNIKLAGEKRAAICHAIRNGTFNYAEQFPASKRAILDTTTKTLTVRQLFQQWLELKSADTTPATLKNYISRLSAALVILGEDNRVSELRQKDLLTLRKYWMETRKPRTVNTYMNTIKSVFGYAILNEFCDQRVLRGIKELKSPRTIPNPLSQDEFTRLIDACKNQQDNNLFTFAVYSGIRHGELMALSWDDVDLTMGTVKICRNITLEGEFKVPKTASGERIINLLQPALDALIRQRELTCMFRPLKIRVRQRDTFTFENQTIRPVFSPKVNATRPDVGDYYFNTAIHDKWRGIVRRAGILYRRPYQTRHTYACWMLSAGANPTFIAKQMGHSSAKEIYQTYGDWVEEHTAEQLEKLNHRFSKSVPYMPRKKAK</sequence>
<dbReference type="PROSITE" id="PS51898">
    <property type="entry name" value="TYR_RECOMBINASE"/>
    <property type="match status" value="1"/>
</dbReference>
<evidence type="ECO:0000259" key="6">
    <source>
        <dbReference type="PROSITE" id="PS51900"/>
    </source>
</evidence>
<keyword evidence="8" id="KW-1185">Reference proteome</keyword>
<dbReference type="PANTHER" id="PTHR30349:SF36">
    <property type="entry name" value="PROPHAGE INTEGRASE INTR-RELATED"/>
    <property type="match status" value="1"/>
</dbReference>
<dbReference type="InterPro" id="IPR010998">
    <property type="entry name" value="Integrase_recombinase_N"/>
</dbReference>
<dbReference type="PROSITE" id="PS51900">
    <property type="entry name" value="CB"/>
    <property type="match status" value="1"/>
</dbReference>
<dbReference type="EMBL" id="CP082275">
    <property type="protein sequence ID" value="USH04091.1"/>
    <property type="molecule type" value="Genomic_DNA"/>
</dbReference>
<dbReference type="Pfam" id="PF12167">
    <property type="entry name" value="Arm-DNA-bind_2"/>
    <property type="match status" value="1"/>
</dbReference>
<evidence type="ECO:0000256" key="2">
    <source>
        <dbReference type="ARBA" id="ARBA00023125"/>
    </source>
</evidence>
<dbReference type="Pfam" id="PF00589">
    <property type="entry name" value="Phage_integrase"/>
    <property type="match status" value="1"/>
</dbReference>
<gene>
    <name evidence="7" type="ORF">K6Q96_06650</name>
</gene>
<dbReference type="InterPro" id="IPR011010">
    <property type="entry name" value="DNA_brk_join_enz"/>
</dbReference>
<dbReference type="InterPro" id="IPR044068">
    <property type="entry name" value="CB"/>
</dbReference>
<evidence type="ECO:0000259" key="5">
    <source>
        <dbReference type="PROSITE" id="PS51898"/>
    </source>
</evidence>
<protein>
    <submittedName>
        <fullName evidence="7">Site-specific integrase</fullName>
    </submittedName>
</protein>